<evidence type="ECO:0000313" key="2">
    <source>
        <dbReference type="EMBL" id="KAK7745121.1"/>
    </source>
</evidence>
<evidence type="ECO:0000256" key="1">
    <source>
        <dbReference type="SAM" id="MobiDB-lite"/>
    </source>
</evidence>
<dbReference type="AlphaFoldDB" id="A0AAN9UC23"/>
<organism evidence="2 3">
    <name type="scientific">Diatrype stigma</name>
    <dbReference type="NCBI Taxonomy" id="117547"/>
    <lineage>
        <taxon>Eukaryota</taxon>
        <taxon>Fungi</taxon>
        <taxon>Dikarya</taxon>
        <taxon>Ascomycota</taxon>
        <taxon>Pezizomycotina</taxon>
        <taxon>Sordariomycetes</taxon>
        <taxon>Xylariomycetidae</taxon>
        <taxon>Xylariales</taxon>
        <taxon>Diatrypaceae</taxon>
        <taxon>Diatrype</taxon>
    </lineage>
</organism>
<keyword evidence="3" id="KW-1185">Reference proteome</keyword>
<gene>
    <name evidence="2" type="ORF">SLS62_009920</name>
</gene>
<feature type="region of interest" description="Disordered" evidence="1">
    <location>
        <begin position="33"/>
        <end position="61"/>
    </location>
</feature>
<comment type="caution">
    <text evidence="2">The sequence shown here is derived from an EMBL/GenBank/DDBJ whole genome shotgun (WGS) entry which is preliminary data.</text>
</comment>
<dbReference type="Proteomes" id="UP001320420">
    <property type="component" value="Unassembled WGS sequence"/>
</dbReference>
<evidence type="ECO:0000313" key="3">
    <source>
        <dbReference type="Proteomes" id="UP001320420"/>
    </source>
</evidence>
<accession>A0AAN9UC23</accession>
<name>A0AAN9UC23_9PEZI</name>
<reference evidence="2 3" key="1">
    <citation type="submission" date="2024-02" db="EMBL/GenBank/DDBJ databases">
        <title>De novo assembly and annotation of 12 fungi associated with fruit tree decline syndrome in Ontario, Canada.</title>
        <authorList>
            <person name="Sulman M."/>
            <person name="Ellouze W."/>
            <person name="Ilyukhin E."/>
        </authorList>
    </citation>
    <scope>NUCLEOTIDE SEQUENCE [LARGE SCALE GENOMIC DNA]</scope>
    <source>
        <strain evidence="2 3">M11/M66-122</strain>
    </source>
</reference>
<protein>
    <submittedName>
        <fullName evidence="2">Uncharacterized protein</fullName>
    </submittedName>
</protein>
<dbReference type="EMBL" id="JAKJXP020000112">
    <property type="protein sequence ID" value="KAK7745121.1"/>
    <property type="molecule type" value="Genomic_DNA"/>
</dbReference>
<proteinExistence type="predicted"/>
<sequence>MVTTNRRCQEWTMEYLRRLRDLNYISPEAVELAQAERDPPTHGIGLRPVRQAETDPTGVSN</sequence>